<protein>
    <submittedName>
        <fullName evidence="2">Zinc knuckle CX2CX4HX4C</fullName>
    </submittedName>
</protein>
<organism evidence="2">
    <name type="scientific">Tanacetum cinerariifolium</name>
    <name type="common">Dalmatian daisy</name>
    <name type="synonym">Chrysanthemum cinerariifolium</name>
    <dbReference type="NCBI Taxonomy" id="118510"/>
    <lineage>
        <taxon>Eukaryota</taxon>
        <taxon>Viridiplantae</taxon>
        <taxon>Streptophyta</taxon>
        <taxon>Embryophyta</taxon>
        <taxon>Tracheophyta</taxon>
        <taxon>Spermatophyta</taxon>
        <taxon>Magnoliopsida</taxon>
        <taxon>eudicotyledons</taxon>
        <taxon>Gunneridae</taxon>
        <taxon>Pentapetalae</taxon>
        <taxon>asterids</taxon>
        <taxon>campanulids</taxon>
        <taxon>Asterales</taxon>
        <taxon>Asteraceae</taxon>
        <taxon>Asteroideae</taxon>
        <taxon>Anthemideae</taxon>
        <taxon>Anthemidinae</taxon>
        <taxon>Tanacetum</taxon>
    </lineage>
</organism>
<evidence type="ECO:0000256" key="1">
    <source>
        <dbReference type="SAM" id="MobiDB-lite"/>
    </source>
</evidence>
<evidence type="ECO:0000313" key="2">
    <source>
        <dbReference type="EMBL" id="GEU88527.1"/>
    </source>
</evidence>
<sequence length="327" mass="34986">MKKSDKLNVREGTVGKQGAGASNASCYGSLKASNSSPLVSPTATINMPRGLYNVDVSATFGVLLTIVGDMDVLKKDIEAGKHEELLSDMTNDNHNAVMDALVAMCDSIQAENTNADAIPCKVSHVDDSTIVDALMAENLNVDESPIVQSVSIHDKPSSYIAAARGSRLKPSATRGSKLEPSISKVNFRSLFSEICVKVLISSFQGRLWKRLVPDLLILCMVISLDPPRCGLCKIFGHVRDYCPKKVSIPITVVSPNVPTPTVEMTNNGYQTVGKKKKKSKTNSTNDGQIGGHSVKQNVRYESKGTTSALKKGATNLGNASKSSSMKN</sequence>
<gene>
    <name evidence="2" type="ORF">Tci_060505</name>
</gene>
<reference evidence="2" key="1">
    <citation type="journal article" date="2019" name="Sci. Rep.">
        <title>Draft genome of Tanacetum cinerariifolium, the natural source of mosquito coil.</title>
        <authorList>
            <person name="Yamashiro T."/>
            <person name="Shiraishi A."/>
            <person name="Satake H."/>
            <person name="Nakayama K."/>
        </authorList>
    </citation>
    <scope>NUCLEOTIDE SEQUENCE</scope>
</reference>
<name>A0A6L2NSE0_TANCI</name>
<accession>A0A6L2NSE0</accession>
<feature type="region of interest" description="Disordered" evidence="1">
    <location>
        <begin position="1"/>
        <end position="21"/>
    </location>
</feature>
<dbReference type="AlphaFoldDB" id="A0A6L2NSE0"/>
<comment type="caution">
    <text evidence="2">The sequence shown here is derived from an EMBL/GenBank/DDBJ whole genome shotgun (WGS) entry which is preliminary data.</text>
</comment>
<proteinExistence type="predicted"/>
<dbReference type="EMBL" id="BKCJ010009769">
    <property type="protein sequence ID" value="GEU88527.1"/>
    <property type="molecule type" value="Genomic_DNA"/>
</dbReference>
<feature type="region of interest" description="Disordered" evidence="1">
    <location>
        <begin position="266"/>
        <end position="327"/>
    </location>
</feature>
<feature type="compositionally biased region" description="Polar residues" evidence="1">
    <location>
        <begin position="315"/>
        <end position="327"/>
    </location>
</feature>